<keyword evidence="2" id="KW-1185">Reference proteome</keyword>
<dbReference type="Proteomes" id="UP001305647">
    <property type="component" value="Unassembled WGS sequence"/>
</dbReference>
<proteinExistence type="predicted"/>
<gene>
    <name evidence="1" type="ORF">N658DRAFT_232103</name>
</gene>
<organism evidence="1 2">
    <name type="scientific">Parathielavia hyrcaniae</name>
    <dbReference type="NCBI Taxonomy" id="113614"/>
    <lineage>
        <taxon>Eukaryota</taxon>
        <taxon>Fungi</taxon>
        <taxon>Dikarya</taxon>
        <taxon>Ascomycota</taxon>
        <taxon>Pezizomycotina</taxon>
        <taxon>Sordariomycetes</taxon>
        <taxon>Sordariomycetidae</taxon>
        <taxon>Sordariales</taxon>
        <taxon>Chaetomiaceae</taxon>
        <taxon>Parathielavia</taxon>
    </lineage>
</organism>
<accession>A0AAN6Q597</accession>
<evidence type="ECO:0000313" key="1">
    <source>
        <dbReference type="EMBL" id="KAK4103830.1"/>
    </source>
</evidence>
<name>A0AAN6Q597_9PEZI</name>
<protein>
    <submittedName>
        <fullName evidence="1">Uncharacterized protein</fullName>
    </submittedName>
</protein>
<evidence type="ECO:0000313" key="2">
    <source>
        <dbReference type="Proteomes" id="UP001305647"/>
    </source>
</evidence>
<comment type="caution">
    <text evidence="1">The sequence shown here is derived from an EMBL/GenBank/DDBJ whole genome shotgun (WGS) entry which is preliminary data.</text>
</comment>
<sequence length="225" mass="25304">MHAFDEGRVLRGQLGACLHVKLMKASTIFRFLEVVSTATRLLPRRKQKNMPRSKHLHFPGQHIAMFDEMSLISFCRVFFYFVFLQLSCDSCTLCDLLPGDYEDVARHVQRDCTLLDALNGTDTKNAANASPERTSSTAWCDNEAPRCVLPLASGDAVGDPTRIIRIEGDDRCSLPGGRAYAQSFVPACSTPHFYLRRSCFATNERKGCRKWSWFSLSSSEAEQLP</sequence>
<reference evidence="1" key="2">
    <citation type="submission" date="2023-05" db="EMBL/GenBank/DDBJ databases">
        <authorList>
            <consortium name="Lawrence Berkeley National Laboratory"/>
            <person name="Steindorff A."/>
            <person name="Hensen N."/>
            <person name="Bonometti L."/>
            <person name="Westerberg I."/>
            <person name="Brannstrom I.O."/>
            <person name="Guillou S."/>
            <person name="Cros-Aarteil S."/>
            <person name="Calhoun S."/>
            <person name="Haridas S."/>
            <person name="Kuo A."/>
            <person name="Mondo S."/>
            <person name="Pangilinan J."/>
            <person name="Riley R."/>
            <person name="Labutti K."/>
            <person name="Andreopoulos B."/>
            <person name="Lipzen A."/>
            <person name="Chen C."/>
            <person name="Yanf M."/>
            <person name="Daum C."/>
            <person name="Ng V."/>
            <person name="Clum A."/>
            <person name="Ohm R."/>
            <person name="Martin F."/>
            <person name="Silar P."/>
            <person name="Natvig D."/>
            <person name="Lalanne C."/>
            <person name="Gautier V."/>
            <person name="Ament-Velasquez S.L."/>
            <person name="Kruys A."/>
            <person name="Hutchinson M.I."/>
            <person name="Powell A.J."/>
            <person name="Barry K."/>
            <person name="Miller A.N."/>
            <person name="Grigoriev I.V."/>
            <person name="Debuchy R."/>
            <person name="Gladieux P."/>
            <person name="Thoren M.H."/>
            <person name="Johannesson H."/>
        </authorList>
    </citation>
    <scope>NUCLEOTIDE SEQUENCE</scope>
    <source>
        <strain evidence="1">CBS 757.83</strain>
    </source>
</reference>
<reference evidence="1" key="1">
    <citation type="journal article" date="2023" name="Mol. Phylogenet. Evol.">
        <title>Genome-scale phylogeny and comparative genomics of the fungal order Sordariales.</title>
        <authorList>
            <person name="Hensen N."/>
            <person name="Bonometti L."/>
            <person name="Westerberg I."/>
            <person name="Brannstrom I.O."/>
            <person name="Guillou S."/>
            <person name="Cros-Aarteil S."/>
            <person name="Calhoun S."/>
            <person name="Haridas S."/>
            <person name="Kuo A."/>
            <person name="Mondo S."/>
            <person name="Pangilinan J."/>
            <person name="Riley R."/>
            <person name="LaButti K."/>
            <person name="Andreopoulos B."/>
            <person name="Lipzen A."/>
            <person name="Chen C."/>
            <person name="Yan M."/>
            <person name="Daum C."/>
            <person name="Ng V."/>
            <person name="Clum A."/>
            <person name="Steindorff A."/>
            <person name="Ohm R.A."/>
            <person name="Martin F."/>
            <person name="Silar P."/>
            <person name="Natvig D.O."/>
            <person name="Lalanne C."/>
            <person name="Gautier V."/>
            <person name="Ament-Velasquez S.L."/>
            <person name="Kruys A."/>
            <person name="Hutchinson M.I."/>
            <person name="Powell A.J."/>
            <person name="Barry K."/>
            <person name="Miller A.N."/>
            <person name="Grigoriev I.V."/>
            <person name="Debuchy R."/>
            <person name="Gladieux P."/>
            <person name="Hiltunen Thoren M."/>
            <person name="Johannesson H."/>
        </authorList>
    </citation>
    <scope>NUCLEOTIDE SEQUENCE</scope>
    <source>
        <strain evidence="1">CBS 757.83</strain>
    </source>
</reference>
<dbReference type="AlphaFoldDB" id="A0AAN6Q597"/>
<dbReference type="EMBL" id="MU863627">
    <property type="protein sequence ID" value="KAK4103830.1"/>
    <property type="molecule type" value="Genomic_DNA"/>
</dbReference>